<keyword evidence="2" id="KW-1185">Reference proteome</keyword>
<protein>
    <submittedName>
        <fullName evidence="1">Uncharacterized protein</fullName>
    </submittedName>
</protein>
<dbReference type="EMBL" id="CP100390">
    <property type="protein sequence ID" value="UZE97084.1"/>
    <property type="molecule type" value="Genomic_DNA"/>
</dbReference>
<evidence type="ECO:0000313" key="1">
    <source>
        <dbReference type="EMBL" id="UZE97084.1"/>
    </source>
</evidence>
<sequence>MDVIMVILFVASVITLFFVKGKYKDFRLSYLRGQKHLDQSRSHHAKKP</sequence>
<name>A0ABY6N535_9ALTE</name>
<gene>
    <name evidence="1" type="ORF">NKI27_04860</name>
</gene>
<evidence type="ECO:0000313" key="2">
    <source>
        <dbReference type="Proteomes" id="UP001163739"/>
    </source>
</evidence>
<proteinExistence type="predicted"/>
<dbReference type="RefSeq" id="WP_265048565.1">
    <property type="nucleotide sequence ID" value="NZ_CP100390.1"/>
</dbReference>
<organism evidence="1 2">
    <name type="scientific">Alkalimarinus alittae</name>
    <dbReference type="NCBI Taxonomy" id="2961619"/>
    <lineage>
        <taxon>Bacteria</taxon>
        <taxon>Pseudomonadati</taxon>
        <taxon>Pseudomonadota</taxon>
        <taxon>Gammaproteobacteria</taxon>
        <taxon>Alteromonadales</taxon>
        <taxon>Alteromonadaceae</taxon>
        <taxon>Alkalimarinus</taxon>
    </lineage>
</organism>
<reference evidence="1" key="1">
    <citation type="submission" date="2022-06" db="EMBL/GenBank/DDBJ databases">
        <title>Alkalimarinus sp. nov., isolated from gut of a Alitta virens.</title>
        <authorList>
            <person name="Yang A.I."/>
            <person name="Shin N.-R."/>
        </authorList>
    </citation>
    <scope>NUCLEOTIDE SEQUENCE</scope>
    <source>
        <strain evidence="1">A2M4</strain>
    </source>
</reference>
<accession>A0ABY6N535</accession>
<dbReference type="Proteomes" id="UP001163739">
    <property type="component" value="Chromosome"/>
</dbReference>